<comment type="activity regulation">
    <text evidence="6">Negatively regulated by the anti-sigma-I factor RsgI.</text>
</comment>
<evidence type="ECO:0000313" key="10">
    <source>
        <dbReference type="Proteomes" id="UP000001683"/>
    </source>
</evidence>
<accession>B2A761</accession>
<proteinExistence type="inferred from homology"/>
<feature type="region of interest" description="Disordered" evidence="7">
    <location>
        <begin position="241"/>
        <end position="266"/>
    </location>
</feature>
<evidence type="ECO:0000256" key="4">
    <source>
        <dbReference type="ARBA" id="ARBA00023125"/>
    </source>
</evidence>
<keyword evidence="10" id="KW-1185">Reference proteome</keyword>
<evidence type="ECO:0000256" key="1">
    <source>
        <dbReference type="ARBA" id="ARBA00022490"/>
    </source>
</evidence>
<reference evidence="9 10" key="1">
    <citation type="submission" date="2008-04" db="EMBL/GenBank/DDBJ databases">
        <title>Complete sequence of chromosome of Natranaerobius thermophilus JW/NM-WN-LF.</title>
        <authorList>
            <consortium name="US DOE Joint Genome Institute"/>
            <person name="Copeland A."/>
            <person name="Lucas S."/>
            <person name="Lapidus A."/>
            <person name="Glavina del Rio T."/>
            <person name="Dalin E."/>
            <person name="Tice H."/>
            <person name="Bruce D."/>
            <person name="Goodwin L."/>
            <person name="Pitluck S."/>
            <person name="Chertkov O."/>
            <person name="Brettin T."/>
            <person name="Detter J.C."/>
            <person name="Han C."/>
            <person name="Kuske C.R."/>
            <person name="Schmutz J."/>
            <person name="Larimer F."/>
            <person name="Land M."/>
            <person name="Hauser L."/>
            <person name="Kyrpides N."/>
            <person name="Lykidis A."/>
            <person name="Mesbah N.M."/>
            <person name="Wiegel J."/>
        </authorList>
    </citation>
    <scope>NUCLEOTIDE SEQUENCE [LARGE SCALE GENOMIC DNA]</scope>
    <source>
        <strain evidence="10">ATCC BAA-1301 / DSM 18059 / JW/NM-WN-LF</strain>
    </source>
</reference>
<dbReference type="GO" id="GO:0003677">
    <property type="term" value="F:DNA binding"/>
    <property type="evidence" value="ECO:0007669"/>
    <property type="project" value="UniProtKB-UniRule"/>
</dbReference>
<dbReference type="AlphaFoldDB" id="B2A761"/>
<dbReference type="InterPro" id="IPR013325">
    <property type="entry name" value="RNA_pol_sigma_r2"/>
</dbReference>
<evidence type="ECO:0000313" key="9">
    <source>
        <dbReference type="EMBL" id="ACB84255.1"/>
    </source>
</evidence>
<reference evidence="9 10" key="2">
    <citation type="journal article" date="2011" name="J. Bacteriol.">
        <title>Complete genome sequence of the anaerobic, halophilic alkalithermophile Natranaerobius thermophilus JW/NM-WN-LF.</title>
        <authorList>
            <person name="Zhao B."/>
            <person name="Mesbah N.M."/>
            <person name="Dalin E."/>
            <person name="Goodwin L."/>
            <person name="Nolan M."/>
            <person name="Pitluck S."/>
            <person name="Chertkov O."/>
            <person name="Brettin T.S."/>
            <person name="Han J."/>
            <person name="Larimer F.W."/>
            <person name="Land M.L."/>
            <person name="Hauser L."/>
            <person name="Kyrpides N."/>
            <person name="Wiegel J."/>
        </authorList>
    </citation>
    <scope>NUCLEOTIDE SEQUENCE [LARGE SCALE GENOMIC DNA]</scope>
    <source>
        <strain evidence="10">ATCC BAA-1301 / DSM 18059 / JW/NM-WN-LF</strain>
    </source>
</reference>
<dbReference type="Gene3D" id="1.10.1740.10">
    <property type="match status" value="1"/>
</dbReference>
<dbReference type="HAMAP" id="MF_02064">
    <property type="entry name" value="Sigma70_SigI"/>
    <property type="match status" value="1"/>
</dbReference>
<dbReference type="GO" id="GO:0016987">
    <property type="term" value="F:sigma factor activity"/>
    <property type="evidence" value="ECO:0007669"/>
    <property type="project" value="UniProtKB-UniRule"/>
</dbReference>
<feature type="domain" description="RNA polymerase sigma-70 region 2" evidence="8">
    <location>
        <begin position="23"/>
        <end position="94"/>
    </location>
</feature>
<dbReference type="STRING" id="457570.Nther_0661"/>
<dbReference type="OrthoDB" id="3190733at2"/>
<evidence type="ECO:0000256" key="7">
    <source>
        <dbReference type="SAM" id="MobiDB-lite"/>
    </source>
</evidence>
<dbReference type="InterPro" id="IPR007627">
    <property type="entry name" value="RNA_pol_sigma70_r2"/>
</dbReference>
<dbReference type="PANTHER" id="PTHR30385:SF6">
    <property type="entry name" value="RNA POLYMERASE SIGMA FACTOR SIGI"/>
    <property type="match status" value="1"/>
</dbReference>
<dbReference type="InterPro" id="IPR014244">
    <property type="entry name" value="RNA_pol_sigma-I"/>
</dbReference>
<gene>
    <name evidence="6" type="primary">sigI</name>
    <name evidence="9" type="ordered locus">Nther_0661</name>
</gene>
<keyword evidence="3 6" id="KW-0731">Sigma factor</keyword>
<evidence type="ECO:0000259" key="8">
    <source>
        <dbReference type="Pfam" id="PF04542"/>
    </source>
</evidence>
<dbReference type="GO" id="GO:0006352">
    <property type="term" value="P:DNA-templated transcription initiation"/>
    <property type="evidence" value="ECO:0007669"/>
    <property type="project" value="UniProtKB-UniRule"/>
</dbReference>
<dbReference type="RefSeq" id="WP_012447139.1">
    <property type="nucleotide sequence ID" value="NC_010718.1"/>
</dbReference>
<evidence type="ECO:0000256" key="2">
    <source>
        <dbReference type="ARBA" id="ARBA00023015"/>
    </source>
</evidence>
<dbReference type="InParanoid" id="B2A761"/>
<organism evidence="9 10">
    <name type="scientific">Natranaerobius thermophilus (strain ATCC BAA-1301 / DSM 18059 / JW/NM-WN-LF)</name>
    <dbReference type="NCBI Taxonomy" id="457570"/>
    <lineage>
        <taxon>Bacteria</taxon>
        <taxon>Bacillati</taxon>
        <taxon>Bacillota</taxon>
        <taxon>Clostridia</taxon>
        <taxon>Natranaerobiales</taxon>
        <taxon>Natranaerobiaceae</taxon>
        <taxon>Natranaerobius</taxon>
    </lineage>
</organism>
<comment type="subcellular location">
    <subcellularLocation>
        <location evidence="6">Cytoplasm</location>
    </subcellularLocation>
</comment>
<feature type="DNA-binding region" description="H-T-H motif" evidence="6">
    <location>
        <begin position="197"/>
        <end position="216"/>
    </location>
</feature>
<dbReference type="EMBL" id="CP001034">
    <property type="protein sequence ID" value="ACB84255.1"/>
    <property type="molecule type" value="Genomic_DNA"/>
</dbReference>
<evidence type="ECO:0000256" key="6">
    <source>
        <dbReference type="HAMAP-Rule" id="MF_02064"/>
    </source>
</evidence>
<dbReference type="HOGENOM" id="CLU_082361_0_0_9"/>
<evidence type="ECO:0000256" key="5">
    <source>
        <dbReference type="ARBA" id="ARBA00023163"/>
    </source>
</evidence>
<comment type="function">
    <text evidence="6">Sigma factors are initiation factors that promote the attachment of RNA polymerase to specific initiation sites and are then released.</text>
</comment>
<keyword evidence="1 6" id="KW-0963">Cytoplasm</keyword>
<protein>
    <recommendedName>
        <fullName evidence="6">RNA polymerase sigma factor SigI</fullName>
    </recommendedName>
</protein>
<evidence type="ECO:0000256" key="3">
    <source>
        <dbReference type="ARBA" id="ARBA00023082"/>
    </source>
</evidence>
<dbReference type="Proteomes" id="UP000001683">
    <property type="component" value="Chromosome"/>
</dbReference>
<dbReference type="PANTHER" id="PTHR30385">
    <property type="entry name" value="SIGMA FACTOR F FLAGELLAR"/>
    <property type="match status" value="1"/>
</dbReference>
<name>B2A761_NATTJ</name>
<sequence length="266" mass="31205">MEKKDIQLLQKAQSGDEQSRELLITSYTSYIQEIASGYCNRKLVWENDDELSIALLALNEAIDSYDLNSNKKFKNYLRMVVKSRLVDYFRTEKRHHHLPLSNNLEESNTELDEPPDNKIEDEAAWKQYHQQKEFQERVEEMSQFEYVLQEYGLSFHDLEQASPKHQKTRDKLVEVAKLIAEREDLLKYIKKKKKLPLKKLILETGNSKKVLKRGRKYILAVTMIISDERFSYLRSLFSLPNKSSEKAQKVTESGSPLKGDEDNVKN</sequence>
<keyword evidence="6" id="KW-0346">Stress response</keyword>
<dbReference type="eggNOG" id="COG1191">
    <property type="taxonomic scope" value="Bacteria"/>
</dbReference>
<dbReference type="KEGG" id="nth:Nther_0661"/>
<dbReference type="Pfam" id="PF04542">
    <property type="entry name" value="Sigma70_r2"/>
    <property type="match status" value="1"/>
</dbReference>
<dbReference type="NCBIfam" id="NF006175">
    <property type="entry name" value="PRK08311.2-3"/>
    <property type="match status" value="1"/>
</dbReference>
<dbReference type="SUPFAM" id="SSF88946">
    <property type="entry name" value="Sigma2 domain of RNA polymerase sigma factors"/>
    <property type="match status" value="1"/>
</dbReference>
<keyword evidence="4 6" id="KW-0238">DNA-binding</keyword>
<dbReference type="FunCoup" id="B2A761">
    <property type="interactions" value="47"/>
</dbReference>
<comment type="subunit">
    <text evidence="6">Interacts with RsgI.</text>
</comment>
<dbReference type="GO" id="GO:0005737">
    <property type="term" value="C:cytoplasm"/>
    <property type="evidence" value="ECO:0007669"/>
    <property type="project" value="UniProtKB-SubCell"/>
</dbReference>
<comment type="similarity">
    <text evidence="6">Belongs to the sigma-70 factor family. SigI subfamily.</text>
</comment>
<keyword evidence="2 6" id="KW-0805">Transcription regulation</keyword>
<dbReference type="PIRSF" id="PIRSF038953">
    <property type="entry name" value="SigI"/>
    <property type="match status" value="1"/>
</dbReference>
<keyword evidence="5 6" id="KW-0804">Transcription</keyword>
<feature type="short sequence motif" description="Polymerase core binding" evidence="6">
    <location>
        <begin position="49"/>
        <end position="62"/>
    </location>
</feature>